<dbReference type="InterPro" id="IPR009056">
    <property type="entry name" value="Cyt_c-like_dom"/>
</dbReference>
<evidence type="ECO:0000256" key="4">
    <source>
        <dbReference type="ARBA" id="ARBA00022617"/>
    </source>
</evidence>
<keyword evidence="3" id="KW-0813">Transport</keyword>
<dbReference type="RefSeq" id="WP_100787164.1">
    <property type="nucleotide sequence ID" value="NZ_NPDU01000018.1"/>
</dbReference>
<keyword evidence="16" id="KW-0575">Peroxidase</keyword>
<dbReference type="PANTHER" id="PTHR30600:SF10">
    <property type="entry name" value="BLL6722 PROTEIN"/>
    <property type="match status" value="1"/>
</dbReference>
<dbReference type="Gene3D" id="1.10.760.10">
    <property type="entry name" value="Cytochrome c-like domain"/>
    <property type="match status" value="2"/>
</dbReference>
<evidence type="ECO:0000256" key="2">
    <source>
        <dbReference type="ARBA" id="ARBA00004856"/>
    </source>
</evidence>
<dbReference type="GO" id="GO:0004130">
    <property type="term" value="F:cytochrome-c peroxidase activity"/>
    <property type="evidence" value="ECO:0007669"/>
    <property type="project" value="TreeGrafter"/>
</dbReference>
<comment type="PTM">
    <text evidence="13">Binds 2 heme groups per subunit.</text>
</comment>
<evidence type="ECO:0000256" key="10">
    <source>
        <dbReference type="ARBA" id="ARBA00023004"/>
    </source>
</evidence>
<comment type="pathway">
    <text evidence="2">One-carbon metabolism; methylamine degradation.</text>
</comment>
<dbReference type="GO" id="GO:0042597">
    <property type="term" value="C:periplasmic space"/>
    <property type="evidence" value="ECO:0007669"/>
    <property type="project" value="UniProtKB-SubCell"/>
</dbReference>
<evidence type="ECO:0000256" key="1">
    <source>
        <dbReference type="ARBA" id="ARBA00004418"/>
    </source>
</evidence>
<feature type="binding site" description="covalent" evidence="13">
    <location>
        <position position="211"/>
    </location>
    <ligand>
        <name>heme c</name>
        <dbReference type="ChEBI" id="CHEBI:61717"/>
        <label>2</label>
    </ligand>
</feature>
<dbReference type="InterPro" id="IPR051395">
    <property type="entry name" value="Cytochrome_c_Peroxidase/MauG"/>
</dbReference>
<comment type="cofactor">
    <cofactor evidence="13">
        <name>heme</name>
        <dbReference type="ChEBI" id="CHEBI:30413"/>
    </cofactor>
    <text evidence="13">Binds 2 heme groups.</text>
</comment>
<feature type="binding site" description="covalent" evidence="13">
    <location>
        <position position="214"/>
    </location>
    <ligand>
        <name>heme c</name>
        <dbReference type="ChEBI" id="CHEBI:61717"/>
        <label>2</label>
    </ligand>
</feature>
<dbReference type="PANTHER" id="PTHR30600">
    <property type="entry name" value="CYTOCHROME C PEROXIDASE-RELATED"/>
    <property type="match status" value="1"/>
</dbReference>
<evidence type="ECO:0000256" key="13">
    <source>
        <dbReference type="PIRSR" id="PIRSR000294-1"/>
    </source>
</evidence>
<keyword evidence="9" id="KW-0560">Oxidoreductase</keyword>
<evidence type="ECO:0000259" key="15">
    <source>
        <dbReference type="PROSITE" id="PS51007"/>
    </source>
</evidence>
<dbReference type="Proteomes" id="UP000232149">
    <property type="component" value="Unassembled WGS sequence"/>
</dbReference>
<dbReference type="OrthoDB" id="9805202at2"/>
<dbReference type="AlphaFoldDB" id="A0A2M9YJT6"/>
<evidence type="ECO:0000256" key="12">
    <source>
        <dbReference type="ARBA" id="ARBA00073576"/>
    </source>
</evidence>
<dbReference type="PIRSF" id="PIRSF000294">
    <property type="entry name" value="Cytochrome-c_peroxidase"/>
    <property type="match status" value="1"/>
</dbReference>
<dbReference type="SUPFAM" id="SSF46626">
    <property type="entry name" value="Cytochrome c"/>
    <property type="match status" value="2"/>
</dbReference>
<comment type="caution">
    <text evidence="16">The sequence shown here is derived from an EMBL/GenBank/DDBJ whole genome shotgun (WGS) entry which is preliminary data.</text>
</comment>
<dbReference type="InterPro" id="IPR026259">
    <property type="entry name" value="MauG/Cytc_peroxidase"/>
</dbReference>
<evidence type="ECO:0000256" key="9">
    <source>
        <dbReference type="ARBA" id="ARBA00023002"/>
    </source>
</evidence>
<feature type="binding site" description="axial binding residue" evidence="14">
    <location>
        <position position="74"/>
    </location>
    <ligand>
        <name>heme c</name>
        <dbReference type="ChEBI" id="CHEBI:61717"/>
        <label>1</label>
    </ligand>
    <ligandPart>
        <name>Fe</name>
        <dbReference type="ChEBI" id="CHEBI:18248"/>
    </ligandPart>
</feature>
<evidence type="ECO:0000256" key="14">
    <source>
        <dbReference type="PIRSR" id="PIRSR000294-2"/>
    </source>
</evidence>
<protein>
    <recommendedName>
        <fullName evidence="12">Methylamine utilization protein MauG</fullName>
    </recommendedName>
</protein>
<keyword evidence="5 14" id="KW-0479">Metal-binding</keyword>
<keyword evidence="8" id="KW-0249">Electron transport</keyword>
<dbReference type="GO" id="GO:0020037">
    <property type="term" value="F:heme binding"/>
    <property type="evidence" value="ECO:0007669"/>
    <property type="project" value="InterPro"/>
</dbReference>
<keyword evidence="6" id="KW-0732">Signal</keyword>
<dbReference type="InterPro" id="IPR004852">
    <property type="entry name" value="Di-haem_cyt_c_peroxidsae"/>
</dbReference>
<keyword evidence="7" id="KW-0574">Periplasm</keyword>
<dbReference type="FunFam" id="1.10.760.10:FF:000019">
    <property type="entry name" value="Di-heme cytochrome C peroxidase"/>
    <property type="match status" value="1"/>
</dbReference>
<name>A0A2M9YJT6_9LEPT</name>
<dbReference type="EMBL" id="NPDU01000018">
    <property type="protein sequence ID" value="PJZ62297.1"/>
    <property type="molecule type" value="Genomic_DNA"/>
</dbReference>
<evidence type="ECO:0000256" key="5">
    <source>
        <dbReference type="ARBA" id="ARBA00022723"/>
    </source>
</evidence>
<evidence type="ECO:0000256" key="3">
    <source>
        <dbReference type="ARBA" id="ARBA00022448"/>
    </source>
</evidence>
<evidence type="ECO:0000256" key="6">
    <source>
        <dbReference type="ARBA" id="ARBA00022729"/>
    </source>
</evidence>
<evidence type="ECO:0000313" key="16">
    <source>
        <dbReference type="EMBL" id="PJZ51808.1"/>
    </source>
</evidence>
<organism evidence="16 19">
    <name type="scientific">Leptospira adleri</name>
    <dbReference type="NCBI Taxonomy" id="2023186"/>
    <lineage>
        <taxon>Bacteria</taxon>
        <taxon>Pseudomonadati</taxon>
        <taxon>Spirochaetota</taxon>
        <taxon>Spirochaetia</taxon>
        <taxon>Leptospirales</taxon>
        <taxon>Leptospiraceae</taxon>
        <taxon>Leptospira</taxon>
    </lineage>
</organism>
<sequence>MFRILSIFFGIYLSLALLACKEPVQKAELEGFVVKNVIHPSNNPYNKDKVELGKLLYFDKRLSLKGDTNCAICHSVEIQNSETSSAPRNQIHKSVAPPLTNVALYKDVFTDPQANDLEEIVKERVHTALMLKDEKTIVARLNQVAEYRELFEKSFGSPGINMDRIVKAISAFERTIISKNSKFDRYVMGEESALTSSQKRGMDVFMNKAKCNQCHNGPNFSDSTRHTTGLKGIKQKIRTPSLRDVSKKNEFMHNGEFKKLEDVVNHFVSGGSKGSIEDPLLKPAAITEEEKKDLIEFLKSLEGESHPLEMPKIPRA</sequence>
<feature type="binding site" description="covalent" evidence="13">
    <location>
        <position position="73"/>
    </location>
    <ligand>
        <name>heme c</name>
        <dbReference type="ChEBI" id="CHEBI:61717"/>
        <label>1</label>
    </ligand>
</feature>
<feature type="binding site" description="axial binding residue" evidence="14">
    <location>
        <position position="215"/>
    </location>
    <ligand>
        <name>heme c</name>
        <dbReference type="ChEBI" id="CHEBI:61717"/>
        <label>2</label>
    </ligand>
    <ligandPart>
        <name>Fe</name>
        <dbReference type="ChEBI" id="CHEBI:18248"/>
    </ligandPart>
</feature>
<gene>
    <name evidence="17" type="ORF">CH376_08800</name>
    <name evidence="16" type="ORF">CH380_18105</name>
</gene>
<dbReference type="PROSITE" id="PS51257">
    <property type="entry name" value="PROKAR_LIPOPROTEIN"/>
    <property type="match status" value="1"/>
</dbReference>
<dbReference type="InterPro" id="IPR036909">
    <property type="entry name" value="Cyt_c-like_dom_sf"/>
</dbReference>
<accession>A0A2M9YJT6</accession>
<comment type="subcellular location">
    <subcellularLocation>
        <location evidence="1">Periplasm</location>
    </subcellularLocation>
</comment>
<keyword evidence="10 14" id="KW-0408">Iron</keyword>
<dbReference type="PROSITE" id="PS51007">
    <property type="entry name" value="CYTC"/>
    <property type="match status" value="2"/>
</dbReference>
<dbReference type="GO" id="GO:0046872">
    <property type="term" value="F:metal ion binding"/>
    <property type="evidence" value="ECO:0007669"/>
    <property type="project" value="UniProtKB-KW"/>
</dbReference>
<evidence type="ECO:0000313" key="18">
    <source>
        <dbReference type="Proteomes" id="UP000232149"/>
    </source>
</evidence>
<evidence type="ECO:0000313" key="17">
    <source>
        <dbReference type="EMBL" id="PJZ62297.1"/>
    </source>
</evidence>
<feature type="domain" description="Cytochrome c" evidence="15">
    <location>
        <begin position="48"/>
        <end position="145"/>
    </location>
</feature>
<comment type="function">
    <text evidence="11">Involved in methylamine metabolism. Essential for the maturation of the beta subunit of MADH, presumably via a step in the biosynthesis of tryptophan tryptophylquinone (TTQ), the cofactor of MADH.</text>
</comment>
<dbReference type="Pfam" id="PF03150">
    <property type="entry name" value="CCP_MauG"/>
    <property type="match status" value="1"/>
</dbReference>
<evidence type="ECO:0000313" key="19">
    <source>
        <dbReference type="Proteomes" id="UP000232188"/>
    </source>
</evidence>
<feature type="domain" description="Cytochrome c" evidence="15">
    <location>
        <begin position="196"/>
        <end position="302"/>
    </location>
</feature>
<proteinExistence type="predicted"/>
<dbReference type="GO" id="GO:0009055">
    <property type="term" value="F:electron transfer activity"/>
    <property type="evidence" value="ECO:0007669"/>
    <property type="project" value="InterPro"/>
</dbReference>
<dbReference type="EMBL" id="NPDV01000019">
    <property type="protein sequence ID" value="PJZ51808.1"/>
    <property type="molecule type" value="Genomic_DNA"/>
</dbReference>
<evidence type="ECO:0000256" key="11">
    <source>
        <dbReference type="ARBA" id="ARBA00058991"/>
    </source>
</evidence>
<evidence type="ECO:0000256" key="8">
    <source>
        <dbReference type="ARBA" id="ARBA00022982"/>
    </source>
</evidence>
<keyword evidence="18" id="KW-1185">Reference proteome</keyword>
<dbReference type="Proteomes" id="UP000232188">
    <property type="component" value="Unassembled WGS sequence"/>
</dbReference>
<reference evidence="18 19" key="1">
    <citation type="submission" date="2017-07" db="EMBL/GenBank/DDBJ databases">
        <title>Leptospira spp. isolated from tropical soils.</title>
        <authorList>
            <person name="Thibeaux R."/>
            <person name="Iraola G."/>
            <person name="Ferres I."/>
            <person name="Bierque E."/>
            <person name="Girault D."/>
            <person name="Soupe-Gilbert M.-E."/>
            <person name="Picardeau M."/>
            <person name="Goarant C."/>
        </authorList>
    </citation>
    <scope>NUCLEOTIDE SEQUENCE [LARGE SCALE GENOMIC DNA]</scope>
    <source>
        <strain evidence="16 19">FH2-B-C1</strain>
        <strain evidence="17 18">FH2-B-D1</strain>
    </source>
</reference>
<evidence type="ECO:0000256" key="7">
    <source>
        <dbReference type="ARBA" id="ARBA00022764"/>
    </source>
</evidence>
<feature type="binding site" description="covalent" evidence="13">
    <location>
        <position position="70"/>
    </location>
    <ligand>
        <name>heme c</name>
        <dbReference type="ChEBI" id="CHEBI:61717"/>
        <label>1</label>
    </ligand>
</feature>
<keyword evidence="4 13" id="KW-0349">Heme</keyword>